<accession>A0A0N9VNL6</accession>
<feature type="domain" description="Schlafen AlbA-2" evidence="1">
    <location>
        <begin position="12"/>
        <end position="139"/>
    </location>
</feature>
<evidence type="ECO:0000259" key="1">
    <source>
        <dbReference type="Pfam" id="PF04326"/>
    </source>
</evidence>
<name>A0A0N9VNL6_PSEFL</name>
<dbReference type="RefSeq" id="WP_054593116.1">
    <property type="nucleotide sequence ID" value="NZ_CP012830.1"/>
</dbReference>
<organism evidence="2 3">
    <name type="scientific">Pseudomonas fluorescens</name>
    <dbReference type="NCBI Taxonomy" id="294"/>
    <lineage>
        <taxon>Bacteria</taxon>
        <taxon>Pseudomonadati</taxon>
        <taxon>Pseudomonadota</taxon>
        <taxon>Gammaproteobacteria</taxon>
        <taxon>Pseudomonadales</taxon>
        <taxon>Pseudomonadaceae</taxon>
        <taxon>Pseudomonas</taxon>
    </lineage>
</organism>
<dbReference type="AlphaFoldDB" id="A0A0N9VNL6"/>
<reference evidence="3" key="1">
    <citation type="submission" date="2015-09" db="EMBL/GenBank/DDBJ databases">
        <title>Whole genome sequence of Pseudomonas fluorescens FW300-N2E3.</title>
        <authorList>
            <person name="Ray J."/>
            <person name="Melnyk R."/>
            <person name="Deutschbauer A."/>
        </authorList>
    </citation>
    <scope>NUCLEOTIDE SEQUENCE [LARGE SCALE GENOMIC DNA]</scope>
    <source>
        <strain evidence="3">FW300-N2E3</strain>
    </source>
</reference>
<evidence type="ECO:0000313" key="2">
    <source>
        <dbReference type="EMBL" id="ALH99512.1"/>
    </source>
</evidence>
<dbReference type="InterPro" id="IPR038461">
    <property type="entry name" value="Schlafen_AlbA_2_dom_sf"/>
</dbReference>
<dbReference type="Pfam" id="PF04326">
    <property type="entry name" value="SLFN_AlbA_2"/>
    <property type="match status" value="1"/>
</dbReference>
<dbReference type="Gene3D" id="3.30.950.30">
    <property type="entry name" value="Schlafen, AAA domain"/>
    <property type="match status" value="1"/>
</dbReference>
<dbReference type="InterPro" id="IPR007421">
    <property type="entry name" value="Schlafen_AlbA_2_dom"/>
</dbReference>
<protein>
    <recommendedName>
        <fullName evidence="1">Schlafen AlbA-2 domain-containing protein</fullName>
    </recommendedName>
</protein>
<gene>
    <name evidence="2" type="ORF">AO353_00095</name>
</gene>
<dbReference type="OrthoDB" id="6994865at2"/>
<dbReference type="Proteomes" id="UP000066487">
    <property type="component" value="Chromosome"/>
</dbReference>
<proteinExistence type="predicted"/>
<dbReference type="EMBL" id="CP012830">
    <property type="protein sequence ID" value="ALH99512.1"/>
    <property type="molecule type" value="Genomic_DNA"/>
</dbReference>
<evidence type="ECO:0000313" key="3">
    <source>
        <dbReference type="Proteomes" id="UP000066487"/>
    </source>
</evidence>
<reference evidence="2 3" key="2">
    <citation type="journal article" date="2018" name="Nature">
        <title>Mutant phenotypes for thousands of bacterial genes of unknown function.</title>
        <authorList>
            <person name="Price M.N."/>
            <person name="Wetmore K.M."/>
            <person name="Waters R.J."/>
            <person name="Callaghan M."/>
            <person name="Ray J."/>
            <person name="Liu H."/>
            <person name="Kuehl J.V."/>
            <person name="Melnyk R.A."/>
            <person name="Lamson J.S."/>
            <person name="Suh Y."/>
            <person name="Carlson H.K."/>
            <person name="Esquivel Z."/>
            <person name="Sadeeshkumar H."/>
            <person name="Chakraborty R."/>
            <person name="Zane G.M."/>
            <person name="Rubin B.E."/>
            <person name="Wall J.D."/>
            <person name="Visel A."/>
            <person name="Bristow J."/>
            <person name="Blow M.J."/>
            <person name="Arkin A.P."/>
            <person name="Deutschbauer A.M."/>
        </authorList>
    </citation>
    <scope>NUCLEOTIDE SEQUENCE [LARGE SCALE GENOMIC DNA]</scope>
    <source>
        <strain evidence="2 3">FW300-N2E3</strain>
    </source>
</reference>
<sequence>MDLDEFLQAPRESLNIELKAWIDPSTPEGKAKIVKAAIALRNFDGGYFGIGISNEGIPLTSEAPENLDEQFHQDTIQALITKHSSEPFEVTVQFGNFQGIRFPFIVIPSGVRTPVAAKCRLQDLNSQDLVKQDTVYVRTLRANHTPSTAAALFSDWPQIMNVCFDNREADIGNFVRRHLTGLDIPSLLAHFGSQPIESRTAVIDAFMSKCRQRFLDAPKADGARDLGNGRFEVAFVINSKQEREAVRADTNFLSSFIYANPHHSGWPLWVDTSSFQQENDRPRTRANGWEALIEDYVGSFIRPRLDYWRVEPPGSFYHIRVLWEDAIAISKGDAPNLFFGMDVAIINVAEAISVAISFAKSMGFEGDKTNLEFAFRWSGLENRNMTSYDTRRYISPGKVCGDNEITSHINIPLDLAPSSIPSLVPDIVGELFSAFNGAAFSKNIIEEIASEQLQKKY</sequence>